<evidence type="ECO:0000256" key="3">
    <source>
        <dbReference type="ARBA" id="ARBA00022475"/>
    </source>
</evidence>
<dbReference type="Pfam" id="PF04290">
    <property type="entry name" value="DctQ"/>
    <property type="match status" value="1"/>
</dbReference>
<dbReference type="EMBL" id="FODS01000009">
    <property type="protein sequence ID" value="SEO66580.1"/>
    <property type="molecule type" value="Genomic_DNA"/>
</dbReference>
<keyword evidence="6 7" id="KW-0472">Membrane</keyword>
<comment type="subunit">
    <text evidence="7">The complex comprises the extracytoplasmic solute receptor protein and the two transmembrane proteins.</text>
</comment>
<dbReference type="Proteomes" id="UP000198893">
    <property type="component" value="Unassembled WGS sequence"/>
</dbReference>
<organism evidence="9 10">
    <name type="scientific">Salinihabitans flavidus</name>
    <dbReference type="NCBI Taxonomy" id="569882"/>
    <lineage>
        <taxon>Bacteria</taxon>
        <taxon>Pseudomonadati</taxon>
        <taxon>Pseudomonadota</taxon>
        <taxon>Alphaproteobacteria</taxon>
        <taxon>Rhodobacterales</taxon>
        <taxon>Roseobacteraceae</taxon>
        <taxon>Salinihabitans</taxon>
    </lineage>
</organism>
<evidence type="ECO:0000313" key="9">
    <source>
        <dbReference type="EMBL" id="SEO66580.1"/>
    </source>
</evidence>
<accession>A0A1H8RJL0</accession>
<keyword evidence="5 7" id="KW-1133">Transmembrane helix</keyword>
<feature type="transmembrane region" description="Helical" evidence="7">
    <location>
        <begin position="15"/>
        <end position="37"/>
    </location>
</feature>
<comment type="similarity">
    <text evidence="7">Belongs to the TRAP transporter small permease family.</text>
</comment>
<evidence type="ECO:0000256" key="2">
    <source>
        <dbReference type="ARBA" id="ARBA00022448"/>
    </source>
</evidence>
<comment type="subcellular location">
    <subcellularLocation>
        <location evidence="7">Cell inner membrane</location>
        <topology evidence="7">Multi-pass membrane protein</topology>
    </subcellularLocation>
    <subcellularLocation>
        <location evidence="1">Cell membrane</location>
        <topology evidence="1">Multi-pass membrane protein</topology>
    </subcellularLocation>
</comment>
<evidence type="ECO:0000256" key="4">
    <source>
        <dbReference type="ARBA" id="ARBA00022692"/>
    </source>
</evidence>
<dbReference type="OrthoDB" id="2877624at2"/>
<keyword evidence="3" id="KW-1003">Cell membrane</keyword>
<name>A0A1H8RJL0_9RHOB</name>
<keyword evidence="7" id="KW-0997">Cell inner membrane</keyword>
<keyword evidence="4 7" id="KW-0812">Transmembrane</keyword>
<feature type="transmembrane region" description="Helical" evidence="7">
    <location>
        <begin position="130"/>
        <end position="155"/>
    </location>
</feature>
<proteinExistence type="inferred from homology"/>
<keyword evidence="10" id="KW-1185">Reference proteome</keyword>
<dbReference type="STRING" id="569882.SAMN04490248_1093"/>
<protein>
    <recommendedName>
        <fullName evidence="7">TRAP transporter small permease protein</fullName>
    </recommendedName>
</protein>
<comment type="function">
    <text evidence="7">Part of the tripartite ATP-independent periplasmic (TRAP) transport system.</text>
</comment>
<feature type="transmembrane region" description="Helical" evidence="7">
    <location>
        <begin position="90"/>
        <end position="109"/>
    </location>
</feature>
<dbReference type="InterPro" id="IPR055348">
    <property type="entry name" value="DctQ"/>
</dbReference>
<evidence type="ECO:0000259" key="8">
    <source>
        <dbReference type="Pfam" id="PF04290"/>
    </source>
</evidence>
<sequence>MFKTLVGAVHWTARIPLWLAISALFAMMVLTFTDVLLRSFASAPIPGAAELTEVFLATTVFAAMPATSLWGRHISVDLFDSFVAARIREGLANFIFGILLFWPVVKCWESGARTIGYGEVTLYLRLPVGWIIYLIAAGMTLAACAMILRGIFILLMPQTDLADRTEGVVRSGT</sequence>
<dbReference type="GO" id="GO:0022857">
    <property type="term" value="F:transmembrane transporter activity"/>
    <property type="evidence" value="ECO:0007669"/>
    <property type="project" value="UniProtKB-UniRule"/>
</dbReference>
<dbReference type="GO" id="GO:0005886">
    <property type="term" value="C:plasma membrane"/>
    <property type="evidence" value="ECO:0007669"/>
    <property type="project" value="UniProtKB-SubCell"/>
</dbReference>
<dbReference type="AlphaFoldDB" id="A0A1H8RJL0"/>
<evidence type="ECO:0000256" key="6">
    <source>
        <dbReference type="ARBA" id="ARBA00023136"/>
    </source>
</evidence>
<evidence type="ECO:0000313" key="10">
    <source>
        <dbReference type="Proteomes" id="UP000198893"/>
    </source>
</evidence>
<evidence type="ECO:0000256" key="5">
    <source>
        <dbReference type="ARBA" id="ARBA00022989"/>
    </source>
</evidence>
<feature type="transmembrane region" description="Helical" evidence="7">
    <location>
        <begin position="49"/>
        <end position="70"/>
    </location>
</feature>
<gene>
    <name evidence="9" type="ORF">SAMN04490248_1093</name>
</gene>
<reference evidence="9 10" key="1">
    <citation type="submission" date="2016-10" db="EMBL/GenBank/DDBJ databases">
        <authorList>
            <person name="de Groot N.N."/>
        </authorList>
    </citation>
    <scope>NUCLEOTIDE SEQUENCE [LARGE SCALE GENOMIC DNA]</scope>
    <source>
        <strain evidence="9 10">DSM 27842</strain>
    </source>
</reference>
<feature type="domain" description="Tripartite ATP-independent periplasmic transporters DctQ component" evidence="8">
    <location>
        <begin position="27"/>
        <end position="148"/>
    </location>
</feature>
<evidence type="ECO:0000256" key="1">
    <source>
        <dbReference type="ARBA" id="ARBA00004651"/>
    </source>
</evidence>
<keyword evidence="2 7" id="KW-0813">Transport</keyword>
<dbReference type="RefSeq" id="WP_093117680.1">
    <property type="nucleotide sequence ID" value="NZ_FODS01000009.1"/>
</dbReference>
<evidence type="ECO:0000256" key="7">
    <source>
        <dbReference type="RuleBase" id="RU369079"/>
    </source>
</evidence>